<accession>A0A160TBC1</accession>
<dbReference type="InterPro" id="IPR010727">
    <property type="entry name" value="DUF1302"/>
</dbReference>
<evidence type="ECO:0000313" key="1">
    <source>
        <dbReference type="EMBL" id="CUS41665.1"/>
    </source>
</evidence>
<dbReference type="Pfam" id="PF06980">
    <property type="entry name" value="DUF1302"/>
    <property type="match status" value="1"/>
</dbReference>
<dbReference type="EMBL" id="CZQC01000050">
    <property type="protein sequence ID" value="CUS41665.1"/>
    <property type="molecule type" value="Genomic_DNA"/>
</dbReference>
<gene>
    <name evidence="1" type="ORF">MGWOODY_Tha2184</name>
</gene>
<name>A0A160TBC1_9ZZZZ</name>
<organism evidence="1">
    <name type="scientific">hydrothermal vent metagenome</name>
    <dbReference type="NCBI Taxonomy" id="652676"/>
    <lineage>
        <taxon>unclassified sequences</taxon>
        <taxon>metagenomes</taxon>
        <taxon>ecological metagenomes</taxon>
    </lineage>
</organism>
<protein>
    <submittedName>
        <fullName evidence="1">Uncharacterized protein</fullName>
    </submittedName>
</protein>
<sequence length="425" mass="48234">MLKNYKNISLYFGCTLVIFSPQFLYASEISVANQIVHETSVTQKENFDEVDIVKSESLLKSDISGEVGQVGFKIDARFRYDLEDQIDSRQSEIQFRDAFIDFENQGAYWRLGKQTIVWGASDGLRLLDVINPLNYREFILDDFDNSRISLTSASADIPISDGSSLTIIVIPELKFNQYAKTGTQFELSHPLPELSQMPTSLQINSAKEPQQSLHNSELALRYATFASGWDITLNYFYHYHDDPVVFIDVDGSGAVSVNPEYKRNTLVGGTANNAFGDFVLRTEFVLNNSRYYSTDNPNQRFIDKAQELQYVIGLDYSGISDTLISGQWFRRQLLSYEKDIAEDAIENTLTLLLRRYYANQTITLEALTLHSLDNSDGLIRPKFKYEFNNFVQFELGADIFYGNQSGFFGQFAAKDQVTVGVSVGF</sequence>
<reference evidence="1" key="1">
    <citation type="submission" date="2015-10" db="EMBL/GenBank/DDBJ databases">
        <authorList>
            <person name="Gilbert D.G."/>
        </authorList>
    </citation>
    <scope>NUCLEOTIDE SEQUENCE</scope>
</reference>
<dbReference type="AlphaFoldDB" id="A0A160TBC1"/>
<proteinExistence type="predicted"/>
<dbReference type="SUPFAM" id="SSF56935">
    <property type="entry name" value="Porins"/>
    <property type="match status" value="1"/>
</dbReference>